<evidence type="ECO:0000256" key="5">
    <source>
        <dbReference type="ARBA" id="ARBA00023015"/>
    </source>
</evidence>
<evidence type="ECO:0000256" key="4">
    <source>
        <dbReference type="ARBA" id="ARBA00023012"/>
    </source>
</evidence>
<keyword evidence="6" id="KW-0238">DNA-binding</keyword>
<dbReference type="Proteomes" id="UP000276437">
    <property type="component" value="Chromosome"/>
</dbReference>
<sequence>MYKVLIVDDDMPVRRKLRQYQQWESYEFVIADEACDGIEALEKLSSQCFDLVIIDIRMPCMNGLKLITEIKARNLNPCLILLSTFNDFEYAQQGIRLGVFDYMTKPVDDKALSEALERIKRHLDEKRLIEDNLKFYYPKGQERKLTDLMLAGSNKVMAEAASTCGELAKLAEQNPVKTGILLEKTLANLSEEIYKVFPYLATLEKLVFDGIFTNIESLGEIKEKFLNYIGIMLEIIKKYELHHADSVVKKICAYVMTHVEEDVKLGDIATEIYISGGYISKLFKQKTGTNFNDYVTKVKMEHAKYLLGTGKFKNYEISDKLCYSSPDYFCRLFKDYTGYTPVEFKKMNT</sequence>
<organism evidence="11 12">
    <name type="scientific">Methylomusa anaerophila</name>
    <dbReference type="NCBI Taxonomy" id="1930071"/>
    <lineage>
        <taxon>Bacteria</taxon>
        <taxon>Bacillati</taxon>
        <taxon>Bacillota</taxon>
        <taxon>Negativicutes</taxon>
        <taxon>Selenomonadales</taxon>
        <taxon>Sporomusaceae</taxon>
        <taxon>Methylomusa</taxon>
    </lineage>
</organism>
<reference evidence="11 12" key="1">
    <citation type="journal article" date="2018" name="Int. J. Syst. Evol. Microbiol.">
        <title>Methylomusa anaerophila gen. nov., sp. nov., an anaerobic methanol-utilizing bacterium isolated from a microbial fuel cell.</title>
        <authorList>
            <person name="Amano N."/>
            <person name="Yamamuro A."/>
            <person name="Miyahara M."/>
            <person name="Kouzuma A."/>
            <person name="Abe T."/>
            <person name="Watanabe K."/>
        </authorList>
    </citation>
    <scope>NUCLEOTIDE SEQUENCE [LARGE SCALE GENOMIC DNA]</scope>
    <source>
        <strain evidence="11 12">MMFC1</strain>
    </source>
</reference>
<dbReference type="PANTHER" id="PTHR42713:SF3">
    <property type="entry name" value="TRANSCRIPTIONAL REGULATORY PROTEIN HPTR"/>
    <property type="match status" value="1"/>
</dbReference>
<evidence type="ECO:0000256" key="7">
    <source>
        <dbReference type="ARBA" id="ARBA00023163"/>
    </source>
</evidence>
<protein>
    <submittedName>
        <fullName evidence="11">Putative response regulatory protein</fullName>
    </submittedName>
</protein>
<dbReference type="EMBL" id="AP018449">
    <property type="protein sequence ID" value="BBB92594.1"/>
    <property type="molecule type" value="Genomic_DNA"/>
</dbReference>
<evidence type="ECO:0000313" key="12">
    <source>
        <dbReference type="Proteomes" id="UP000276437"/>
    </source>
</evidence>
<proteinExistence type="predicted"/>
<feature type="modified residue" description="4-aspartylphosphate" evidence="8">
    <location>
        <position position="55"/>
    </location>
</feature>
<dbReference type="GO" id="GO:0043565">
    <property type="term" value="F:sequence-specific DNA binding"/>
    <property type="evidence" value="ECO:0007669"/>
    <property type="project" value="InterPro"/>
</dbReference>
<keyword evidence="2" id="KW-0963">Cytoplasm</keyword>
<dbReference type="OrthoDB" id="324626at2"/>
<dbReference type="GO" id="GO:0005737">
    <property type="term" value="C:cytoplasm"/>
    <property type="evidence" value="ECO:0007669"/>
    <property type="project" value="UniProtKB-SubCell"/>
</dbReference>
<gene>
    <name evidence="11" type="ORF">MAMMFC1_03289</name>
</gene>
<dbReference type="GO" id="GO:0000160">
    <property type="term" value="P:phosphorelay signal transduction system"/>
    <property type="evidence" value="ECO:0007669"/>
    <property type="project" value="UniProtKB-KW"/>
</dbReference>
<name>A0A348ANE6_9FIRM</name>
<dbReference type="GO" id="GO:0003700">
    <property type="term" value="F:DNA-binding transcription factor activity"/>
    <property type="evidence" value="ECO:0007669"/>
    <property type="project" value="InterPro"/>
</dbReference>
<keyword evidence="5" id="KW-0805">Transcription regulation</keyword>
<dbReference type="InterPro" id="IPR009057">
    <property type="entry name" value="Homeodomain-like_sf"/>
</dbReference>
<dbReference type="Pfam" id="PF00072">
    <property type="entry name" value="Response_reg"/>
    <property type="match status" value="1"/>
</dbReference>
<dbReference type="SUPFAM" id="SSF46689">
    <property type="entry name" value="Homeodomain-like"/>
    <property type="match status" value="2"/>
</dbReference>
<evidence type="ECO:0000256" key="8">
    <source>
        <dbReference type="PROSITE-ProRule" id="PRU00169"/>
    </source>
</evidence>
<evidence type="ECO:0000256" key="6">
    <source>
        <dbReference type="ARBA" id="ARBA00023125"/>
    </source>
</evidence>
<dbReference type="SMART" id="SM00342">
    <property type="entry name" value="HTH_ARAC"/>
    <property type="match status" value="1"/>
</dbReference>
<dbReference type="InterPro" id="IPR001789">
    <property type="entry name" value="Sig_transdc_resp-reg_receiver"/>
</dbReference>
<feature type="domain" description="Response regulatory" evidence="10">
    <location>
        <begin position="3"/>
        <end position="120"/>
    </location>
</feature>
<feature type="domain" description="HTH araC/xylS-type" evidence="9">
    <location>
        <begin position="249"/>
        <end position="347"/>
    </location>
</feature>
<comment type="subcellular location">
    <subcellularLocation>
        <location evidence="1">Cytoplasm</location>
    </subcellularLocation>
</comment>
<keyword evidence="12" id="KW-1185">Reference proteome</keyword>
<dbReference type="RefSeq" id="WP_126309534.1">
    <property type="nucleotide sequence ID" value="NZ_AP018449.1"/>
</dbReference>
<dbReference type="SUPFAM" id="SSF52172">
    <property type="entry name" value="CheY-like"/>
    <property type="match status" value="1"/>
</dbReference>
<dbReference type="CDD" id="cd17536">
    <property type="entry name" value="REC_YesN-like"/>
    <property type="match status" value="1"/>
</dbReference>
<evidence type="ECO:0000256" key="2">
    <source>
        <dbReference type="ARBA" id="ARBA00022490"/>
    </source>
</evidence>
<dbReference type="Pfam" id="PF12833">
    <property type="entry name" value="HTH_18"/>
    <property type="match status" value="1"/>
</dbReference>
<dbReference type="Gene3D" id="1.10.10.60">
    <property type="entry name" value="Homeodomain-like"/>
    <property type="match status" value="2"/>
</dbReference>
<evidence type="ECO:0000259" key="9">
    <source>
        <dbReference type="PROSITE" id="PS01124"/>
    </source>
</evidence>
<dbReference type="KEGG" id="mana:MAMMFC1_03289"/>
<evidence type="ECO:0000313" key="11">
    <source>
        <dbReference type="EMBL" id="BBB92594.1"/>
    </source>
</evidence>
<dbReference type="InterPro" id="IPR018060">
    <property type="entry name" value="HTH_AraC"/>
</dbReference>
<evidence type="ECO:0000259" key="10">
    <source>
        <dbReference type="PROSITE" id="PS50110"/>
    </source>
</evidence>
<dbReference type="PROSITE" id="PS50110">
    <property type="entry name" value="RESPONSE_REGULATORY"/>
    <property type="match status" value="1"/>
</dbReference>
<dbReference type="AlphaFoldDB" id="A0A348ANE6"/>
<dbReference type="SMART" id="SM00448">
    <property type="entry name" value="REC"/>
    <property type="match status" value="1"/>
</dbReference>
<evidence type="ECO:0000256" key="3">
    <source>
        <dbReference type="ARBA" id="ARBA00022553"/>
    </source>
</evidence>
<dbReference type="PROSITE" id="PS01124">
    <property type="entry name" value="HTH_ARAC_FAMILY_2"/>
    <property type="match status" value="1"/>
</dbReference>
<dbReference type="InterPro" id="IPR051552">
    <property type="entry name" value="HptR"/>
</dbReference>
<evidence type="ECO:0000256" key="1">
    <source>
        <dbReference type="ARBA" id="ARBA00004496"/>
    </source>
</evidence>
<dbReference type="PANTHER" id="PTHR42713">
    <property type="entry name" value="HISTIDINE KINASE-RELATED"/>
    <property type="match status" value="1"/>
</dbReference>
<keyword evidence="4" id="KW-0902">Two-component regulatory system</keyword>
<accession>A0A348ANE6</accession>
<keyword evidence="7" id="KW-0804">Transcription</keyword>
<dbReference type="InterPro" id="IPR011006">
    <property type="entry name" value="CheY-like_superfamily"/>
</dbReference>
<keyword evidence="3 8" id="KW-0597">Phosphoprotein</keyword>
<dbReference type="Gene3D" id="3.40.50.2300">
    <property type="match status" value="1"/>
</dbReference>